<reference evidence="1 2" key="1">
    <citation type="submission" date="2019-03" db="EMBL/GenBank/DDBJ databases">
        <title>First draft genome of Liparis tanakae, snailfish: a comprehensive survey of snailfish specific genes.</title>
        <authorList>
            <person name="Kim W."/>
            <person name="Song I."/>
            <person name="Jeong J.-H."/>
            <person name="Kim D."/>
            <person name="Kim S."/>
            <person name="Ryu S."/>
            <person name="Song J.Y."/>
            <person name="Lee S.K."/>
        </authorList>
    </citation>
    <scope>NUCLEOTIDE SEQUENCE [LARGE SCALE GENOMIC DNA]</scope>
    <source>
        <tissue evidence="1">Muscle</tissue>
    </source>
</reference>
<evidence type="ECO:0000313" key="1">
    <source>
        <dbReference type="EMBL" id="TNN24819.1"/>
    </source>
</evidence>
<evidence type="ECO:0000313" key="2">
    <source>
        <dbReference type="Proteomes" id="UP000314294"/>
    </source>
</evidence>
<accession>A0A4Z2E7Q1</accession>
<keyword evidence="2" id="KW-1185">Reference proteome</keyword>
<dbReference type="Proteomes" id="UP000314294">
    <property type="component" value="Unassembled WGS sequence"/>
</dbReference>
<dbReference type="AlphaFoldDB" id="A0A4Z2E7Q1"/>
<organism evidence="1 2">
    <name type="scientific">Liparis tanakae</name>
    <name type="common">Tanaka's snailfish</name>
    <dbReference type="NCBI Taxonomy" id="230148"/>
    <lineage>
        <taxon>Eukaryota</taxon>
        <taxon>Metazoa</taxon>
        <taxon>Chordata</taxon>
        <taxon>Craniata</taxon>
        <taxon>Vertebrata</taxon>
        <taxon>Euteleostomi</taxon>
        <taxon>Actinopterygii</taxon>
        <taxon>Neopterygii</taxon>
        <taxon>Teleostei</taxon>
        <taxon>Neoteleostei</taxon>
        <taxon>Acanthomorphata</taxon>
        <taxon>Eupercaria</taxon>
        <taxon>Perciformes</taxon>
        <taxon>Cottioidei</taxon>
        <taxon>Cottales</taxon>
        <taxon>Liparidae</taxon>
        <taxon>Liparis</taxon>
    </lineage>
</organism>
<sequence length="81" mass="8825">MLSYSFPVVVIEAVNPDVIRLKHRRGRPTERQTEAAAVDNQREMAVGTQLGLESTQVTVSVGVRDKQGLLVVISPPDIATI</sequence>
<dbReference type="EMBL" id="SRLO01014187">
    <property type="protein sequence ID" value="TNN24819.1"/>
    <property type="molecule type" value="Genomic_DNA"/>
</dbReference>
<name>A0A4Z2E7Q1_9TELE</name>
<comment type="caution">
    <text evidence="1">The sequence shown here is derived from an EMBL/GenBank/DDBJ whole genome shotgun (WGS) entry which is preliminary data.</text>
</comment>
<gene>
    <name evidence="1" type="ORF">EYF80_065055</name>
</gene>
<proteinExistence type="predicted"/>
<protein>
    <submittedName>
        <fullName evidence="1">Uncharacterized protein</fullName>
    </submittedName>
</protein>